<dbReference type="Pfam" id="PF07980">
    <property type="entry name" value="SusD_RagB"/>
    <property type="match status" value="1"/>
</dbReference>
<evidence type="ECO:0000313" key="8">
    <source>
        <dbReference type="EMBL" id="SIT30208.1"/>
    </source>
</evidence>
<evidence type="ECO:0000256" key="6">
    <source>
        <dbReference type="SAM" id="SignalP"/>
    </source>
</evidence>
<comment type="subcellular location">
    <subcellularLocation>
        <location evidence="1">Cell outer membrane</location>
    </subcellularLocation>
</comment>
<proteinExistence type="inferred from homology"/>
<evidence type="ECO:0000256" key="3">
    <source>
        <dbReference type="ARBA" id="ARBA00022729"/>
    </source>
</evidence>
<evidence type="ECO:0000313" key="9">
    <source>
        <dbReference type="Proteomes" id="UP000186917"/>
    </source>
</evidence>
<feature type="chain" id="PRO_5030023019" evidence="6">
    <location>
        <begin position="18"/>
        <end position="544"/>
    </location>
</feature>
<dbReference type="Gene3D" id="1.25.40.390">
    <property type="match status" value="1"/>
</dbReference>
<evidence type="ECO:0000256" key="4">
    <source>
        <dbReference type="ARBA" id="ARBA00023136"/>
    </source>
</evidence>
<dbReference type="GO" id="GO:0009279">
    <property type="term" value="C:cell outer membrane"/>
    <property type="evidence" value="ECO:0007669"/>
    <property type="project" value="UniProtKB-SubCell"/>
</dbReference>
<dbReference type="EMBL" id="FTOR01000009">
    <property type="protein sequence ID" value="SIT30208.1"/>
    <property type="molecule type" value="Genomic_DNA"/>
</dbReference>
<evidence type="ECO:0000256" key="1">
    <source>
        <dbReference type="ARBA" id="ARBA00004442"/>
    </source>
</evidence>
<organism evidence="8 9">
    <name type="scientific">Filimonas lacunae</name>
    <dbReference type="NCBI Taxonomy" id="477680"/>
    <lineage>
        <taxon>Bacteria</taxon>
        <taxon>Pseudomonadati</taxon>
        <taxon>Bacteroidota</taxon>
        <taxon>Chitinophagia</taxon>
        <taxon>Chitinophagales</taxon>
        <taxon>Chitinophagaceae</taxon>
        <taxon>Filimonas</taxon>
    </lineage>
</organism>
<keyword evidence="5" id="KW-0998">Cell outer membrane</keyword>
<dbReference type="AlphaFoldDB" id="A0A173MIN0"/>
<dbReference type="OrthoDB" id="1183184at2"/>
<dbReference type="InterPro" id="IPR012944">
    <property type="entry name" value="SusD_RagB_dom"/>
</dbReference>
<feature type="signal peptide" evidence="6">
    <location>
        <begin position="1"/>
        <end position="17"/>
    </location>
</feature>
<protein>
    <submittedName>
        <fullName evidence="8">SusD family protein</fullName>
    </submittedName>
</protein>
<reference evidence="9" key="1">
    <citation type="submission" date="2017-01" db="EMBL/GenBank/DDBJ databases">
        <authorList>
            <person name="Varghese N."/>
            <person name="Submissions S."/>
        </authorList>
    </citation>
    <scope>NUCLEOTIDE SEQUENCE [LARGE SCALE GENOMIC DNA]</scope>
    <source>
        <strain evidence="9">DSM 21054</strain>
    </source>
</reference>
<evidence type="ECO:0000256" key="5">
    <source>
        <dbReference type="ARBA" id="ARBA00023237"/>
    </source>
</evidence>
<evidence type="ECO:0000256" key="2">
    <source>
        <dbReference type="ARBA" id="ARBA00006275"/>
    </source>
</evidence>
<comment type="similarity">
    <text evidence="2">Belongs to the SusD family.</text>
</comment>
<dbReference type="PROSITE" id="PS51257">
    <property type="entry name" value="PROKAR_LIPOPROTEIN"/>
    <property type="match status" value="1"/>
</dbReference>
<evidence type="ECO:0000259" key="7">
    <source>
        <dbReference type="Pfam" id="PF07980"/>
    </source>
</evidence>
<dbReference type="STRING" id="477680.SAMN05421788_109161"/>
<name>A0A173MIN0_9BACT</name>
<feature type="domain" description="RagB/SusD" evidence="7">
    <location>
        <begin position="415"/>
        <end position="487"/>
    </location>
</feature>
<dbReference type="Proteomes" id="UP000186917">
    <property type="component" value="Unassembled WGS sequence"/>
</dbReference>
<keyword evidence="3 6" id="KW-0732">Signal</keyword>
<gene>
    <name evidence="8" type="ORF">SAMN05421788_109161</name>
</gene>
<dbReference type="RefSeq" id="WP_076381479.1">
    <property type="nucleotide sequence ID" value="NZ_AP017422.1"/>
</dbReference>
<dbReference type="KEGG" id="fln:FLA_3510"/>
<keyword evidence="9" id="KW-1185">Reference proteome</keyword>
<keyword evidence="4" id="KW-0472">Membrane</keyword>
<dbReference type="InterPro" id="IPR011990">
    <property type="entry name" value="TPR-like_helical_dom_sf"/>
</dbReference>
<accession>A0A173MIN0</accession>
<sequence length="544" mass="58922">MKPYKYLFVLLASGAIAAGTSCKKQLNIENPNNPTLGDAQTESGITLLAKGAIYQNGFNGVSLSGLNWLGSSFFSLCYGYQELLADNIAATASNQSINTINLPAYVQLDDNTKITNTSNQRTLLRTSNARSARPSNAFYYEWGYMYSLNNACNNLLTVIPNVTFSGDAATKSNTLKAWAYWWKGYAYSRIGSLYYAGLINNTALLTNNHYVVHDSIVAEANRNLDAAATILSGISNTDDYEALLTQLIPEFTIADHGGVLTPTMWLHNINTLKARNLITNKEVSAMTSADWNTLLTLTSNGIEEGDYVFTARTTSTNGFMSASSGSATAMSTGPSKTFTISERLIQEYKTGDQRLSNNYVQRSTPVLNQVGGFTFSTRWYLKDAGNGISGTVTLSDLTPGNFELYINGSYEENALTRAEALIYTGSIEQGLALIDAVRAYQGADLPAVAGTGLSLDAAKEELRRERRVALVFRGTAFYDARRWGVIKDVSAGGGRSNAVVLTSAGVLNTHAIINYNFLSYWDVPADETELNAPDATSAAVTNPN</sequence>
<dbReference type="SUPFAM" id="SSF48452">
    <property type="entry name" value="TPR-like"/>
    <property type="match status" value="1"/>
</dbReference>